<reference evidence="1" key="1">
    <citation type="journal article" date="2022" name="bioRxiv">
        <title>Sequencing and chromosome-scale assembly of the giantPleurodeles waltlgenome.</title>
        <authorList>
            <person name="Brown T."/>
            <person name="Elewa A."/>
            <person name="Iarovenko S."/>
            <person name="Subramanian E."/>
            <person name="Araus A.J."/>
            <person name="Petzold A."/>
            <person name="Susuki M."/>
            <person name="Suzuki K.-i.T."/>
            <person name="Hayashi T."/>
            <person name="Toyoda A."/>
            <person name="Oliveira C."/>
            <person name="Osipova E."/>
            <person name="Leigh N.D."/>
            <person name="Simon A."/>
            <person name="Yun M.H."/>
        </authorList>
    </citation>
    <scope>NUCLEOTIDE SEQUENCE</scope>
    <source>
        <strain evidence="1">20211129_DDA</strain>
        <tissue evidence="1">Liver</tissue>
    </source>
</reference>
<name>A0AAV7T4S1_PLEWA</name>
<accession>A0AAV7T4S1</accession>
<protein>
    <submittedName>
        <fullName evidence="1">Uncharacterized protein</fullName>
    </submittedName>
</protein>
<keyword evidence="2" id="KW-1185">Reference proteome</keyword>
<dbReference type="Proteomes" id="UP001066276">
    <property type="component" value="Chromosome 4_1"/>
</dbReference>
<sequence>MGRSRYTYVAIYIQTLDFTGAASCLLNFQTGLSLNGIRAHAEPGEEACGRQRYSQLGCVSLSWPLSRRLSQMADARDLRRITSLLRVRRIELAGQTVGEYSFVTVFKSH</sequence>
<evidence type="ECO:0000313" key="2">
    <source>
        <dbReference type="Proteomes" id="UP001066276"/>
    </source>
</evidence>
<gene>
    <name evidence="1" type="ORF">NDU88_002972</name>
</gene>
<comment type="caution">
    <text evidence="1">The sequence shown here is derived from an EMBL/GenBank/DDBJ whole genome shotgun (WGS) entry which is preliminary data.</text>
</comment>
<dbReference type="AlphaFoldDB" id="A0AAV7T4S1"/>
<evidence type="ECO:0000313" key="1">
    <source>
        <dbReference type="EMBL" id="KAJ1171101.1"/>
    </source>
</evidence>
<proteinExistence type="predicted"/>
<dbReference type="EMBL" id="JANPWB010000007">
    <property type="protein sequence ID" value="KAJ1171101.1"/>
    <property type="molecule type" value="Genomic_DNA"/>
</dbReference>
<organism evidence="1 2">
    <name type="scientific">Pleurodeles waltl</name>
    <name type="common">Iberian ribbed newt</name>
    <dbReference type="NCBI Taxonomy" id="8319"/>
    <lineage>
        <taxon>Eukaryota</taxon>
        <taxon>Metazoa</taxon>
        <taxon>Chordata</taxon>
        <taxon>Craniata</taxon>
        <taxon>Vertebrata</taxon>
        <taxon>Euteleostomi</taxon>
        <taxon>Amphibia</taxon>
        <taxon>Batrachia</taxon>
        <taxon>Caudata</taxon>
        <taxon>Salamandroidea</taxon>
        <taxon>Salamandridae</taxon>
        <taxon>Pleurodelinae</taxon>
        <taxon>Pleurodeles</taxon>
    </lineage>
</organism>